<sequence length="378" mass="41886">MKVGNCQATRCWIAAEKEYQMEKMLRDVQDFNLNHDWEKKGLATIPVCFGVSFEKAFLNQASALVHIYSDGSVSVSTAATEMGQGVNMKIRQVAARIFSIPLEKIKTESTNTTRVANASPTAASYSADLNGHAARLGCLNILARLKAFAAQRLDTKQPDDIEIKEGIICSKGEPTDLTWNKLISESYFNRINLSAQAHYATPGIHFHEKKNKGKPFAYHTFGAAIIETTVDCLRGTYRIDSVKVVHDFSKSLNPLIDRGQVEGGVVQGLGWMTMEEVMRNEKGYLVSGTLSSYKIPDIYSAPKEIQVSFLEGSHNPLGVFNSKGIGEPPLMYGIGAYFSLLKAMKAFRSDIKIDFSAPMTPEKVLLSLYARFTDRENM</sequence>
<dbReference type="SUPFAM" id="SSF56003">
    <property type="entry name" value="Molybdenum cofactor-binding domain"/>
    <property type="match status" value="1"/>
</dbReference>
<keyword evidence="6" id="KW-0479">Metal-binding</keyword>
<dbReference type="GO" id="GO:0051537">
    <property type="term" value="F:2 iron, 2 sulfur cluster binding"/>
    <property type="evidence" value="ECO:0007669"/>
    <property type="project" value="UniProtKB-KW"/>
</dbReference>
<dbReference type="GO" id="GO:0005506">
    <property type="term" value="F:iron ion binding"/>
    <property type="evidence" value="ECO:0007669"/>
    <property type="project" value="InterPro"/>
</dbReference>
<evidence type="ECO:0000256" key="7">
    <source>
        <dbReference type="ARBA" id="ARBA00023002"/>
    </source>
</evidence>
<keyword evidence="4" id="KW-0500">Molybdenum</keyword>
<evidence type="ECO:0000256" key="8">
    <source>
        <dbReference type="ARBA" id="ARBA00023004"/>
    </source>
</evidence>
<dbReference type="PANTHER" id="PTHR11908:SF132">
    <property type="entry name" value="ALDEHYDE OXIDASE 1-RELATED"/>
    <property type="match status" value="1"/>
</dbReference>
<comment type="similarity">
    <text evidence="3">Belongs to the xanthine dehydrogenase family.</text>
</comment>
<evidence type="ECO:0000313" key="13">
    <source>
        <dbReference type="EMBL" id="VFK73613.1"/>
    </source>
</evidence>
<evidence type="ECO:0000256" key="10">
    <source>
        <dbReference type="ARBA" id="ARBA00034078"/>
    </source>
</evidence>
<dbReference type="FunFam" id="3.30.365.10:FF:000002">
    <property type="entry name" value="Xanthine dehydrogenase oxidase"/>
    <property type="match status" value="1"/>
</dbReference>
<evidence type="ECO:0000313" key="12">
    <source>
        <dbReference type="EMBL" id="VFK68371.1"/>
    </source>
</evidence>
<dbReference type="InterPro" id="IPR016208">
    <property type="entry name" value="Ald_Oxase/xanthine_DH-like"/>
</dbReference>
<proteinExistence type="inferred from homology"/>
<organism evidence="13">
    <name type="scientific">Candidatus Kentrum sp. UNK</name>
    <dbReference type="NCBI Taxonomy" id="2126344"/>
    <lineage>
        <taxon>Bacteria</taxon>
        <taxon>Pseudomonadati</taxon>
        <taxon>Pseudomonadota</taxon>
        <taxon>Gammaproteobacteria</taxon>
        <taxon>Candidatus Kentrum</taxon>
    </lineage>
</organism>
<gene>
    <name evidence="12" type="ORF">BECKUNK1418G_GA0071005_12284</name>
    <name evidence="13" type="ORF">BECKUNK1418H_GA0071006_12303</name>
</gene>
<feature type="domain" description="Aldehyde oxidase/xanthine dehydrogenase second molybdopterin binding" evidence="11">
    <location>
        <begin position="15"/>
        <end position="302"/>
    </location>
</feature>
<dbReference type="Pfam" id="PF20256">
    <property type="entry name" value="MoCoBD_2"/>
    <property type="match status" value="1"/>
</dbReference>
<evidence type="ECO:0000256" key="2">
    <source>
        <dbReference type="ARBA" id="ARBA00001974"/>
    </source>
</evidence>
<accession>A0A451B5P1</accession>
<keyword evidence="5" id="KW-0001">2Fe-2S</keyword>
<evidence type="ECO:0000256" key="5">
    <source>
        <dbReference type="ARBA" id="ARBA00022714"/>
    </source>
</evidence>
<name>A0A451B5P1_9GAMM</name>
<dbReference type="EMBL" id="CAADGD010000230">
    <property type="protein sequence ID" value="VFK73613.1"/>
    <property type="molecule type" value="Genomic_DNA"/>
</dbReference>
<reference evidence="13" key="1">
    <citation type="submission" date="2019-02" db="EMBL/GenBank/DDBJ databases">
        <authorList>
            <person name="Gruber-Vodicka R. H."/>
            <person name="Seah K. B. B."/>
        </authorList>
    </citation>
    <scope>NUCLEOTIDE SEQUENCE</scope>
    <source>
        <strain evidence="13">BECK_BY19</strain>
        <strain evidence="12">BECK_BY8</strain>
    </source>
</reference>
<keyword evidence="9" id="KW-0411">Iron-sulfur</keyword>
<evidence type="ECO:0000256" key="3">
    <source>
        <dbReference type="ARBA" id="ARBA00006849"/>
    </source>
</evidence>
<protein>
    <submittedName>
        <fullName evidence="13">Molybdopterin-binding domain of aldehyde dehydrogenase</fullName>
    </submittedName>
</protein>
<comment type="cofactor">
    <cofactor evidence="10">
        <name>[2Fe-2S] cluster</name>
        <dbReference type="ChEBI" id="CHEBI:190135"/>
    </cofactor>
</comment>
<keyword evidence="7" id="KW-0560">Oxidoreductase</keyword>
<keyword evidence="8" id="KW-0408">Iron</keyword>
<dbReference type="InterPro" id="IPR037165">
    <property type="entry name" value="AldOxase/xan_DH_Mopterin-bd_sf"/>
</dbReference>
<evidence type="ECO:0000256" key="6">
    <source>
        <dbReference type="ARBA" id="ARBA00022723"/>
    </source>
</evidence>
<dbReference type="AlphaFoldDB" id="A0A451B5P1"/>
<evidence type="ECO:0000256" key="4">
    <source>
        <dbReference type="ARBA" id="ARBA00022505"/>
    </source>
</evidence>
<dbReference type="InterPro" id="IPR046867">
    <property type="entry name" value="AldOxase/xan_DH_MoCoBD2"/>
</dbReference>
<dbReference type="GO" id="GO:0016491">
    <property type="term" value="F:oxidoreductase activity"/>
    <property type="evidence" value="ECO:0007669"/>
    <property type="project" value="UniProtKB-KW"/>
</dbReference>
<dbReference type="EMBL" id="CAADFZ010000228">
    <property type="protein sequence ID" value="VFK68371.1"/>
    <property type="molecule type" value="Genomic_DNA"/>
</dbReference>
<dbReference type="Gene3D" id="3.30.365.10">
    <property type="entry name" value="Aldehyde oxidase/xanthine dehydrogenase, molybdopterin binding domain"/>
    <property type="match status" value="2"/>
</dbReference>
<evidence type="ECO:0000259" key="11">
    <source>
        <dbReference type="Pfam" id="PF20256"/>
    </source>
</evidence>
<dbReference type="PANTHER" id="PTHR11908">
    <property type="entry name" value="XANTHINE DEHYDROGENASE"/>
    <property type="match status" value="1"/>
</dbReference>
<evidence type="ECO:0000256" key="1">
    <source>
        <dbReference type="ARBA" id="ARBA00001924"/>
    </source>
</evidence>
<comment type="cofactor">
    <cofactor evidence="2">
        <name>FAD</name>
        <dbReference type="ChEBI" id="CHEBI:57692"/>
    </cofactor>
</comment>
<evidence type="ECO:0000256" key="9">
    <source>
        <dbReference type="ARBA" id="ARBA00023014"/>
    </source>
</evidence>
<comment type="cofactor">
    <cofactor evidence="1">
        <name>Mo-molybdopterin</name>
        <dbReference type="ChEBI" id="CHEBI:71302"/>
    </cofactor>
</comment>